<organism evidence="2 3">
    <name type="scientific">Cyanistes caeruleus</name>
    <name type="common">Eurasian blue tit</name>
    <name type="synonym">Parus caeruleus</name>
    <dbReference type="NCBI Taxonomy" id="156563"/>
    <lineage>
        <taxon>Eukaryota</taxon>
        <taxon>Metazoa</taxon>
        <taxon>Chordata</taxon>
        <taxon>Craniata</taxon>
        <taxon>Vertebrata</taxon>
        <taxon>Euteleostomi</taxon>
        <taxon>Archelosauria</taxon>
        <taxon>Archosauria</taxon>
        <taxon>Dinosauria</taxon>
        <taxon>Saurischia</taxon>
        <taxon>Theropoda</taxon>
        <taxon>Coelurosauria</taxon>
        <taxon>Aves</taxon>
        <taxon>Neognathae</taxon>
        <taxon>Neoaves</taxon>
        <taxon>Telluraves</taxon>
        <taxon>Australaves</taxon>
        <taxon>Passeriformes</taxon>
        <taxon>Paridae</taxon>
        <taxon>Cyanistes</taxon>
    </lineage>
</organism>
<dbReference type="Proteomes" id="UP000694410">
    <property type="component" value="Unplaced"/>
</dbReference>
<evidence type="ECO:0000313" key="3">
    <source>
        <dbReference type="Proteomes" id="UP000694410"/>
    </source>
</evidence>
<keyword evidence="1" id="KW-0812">Transmembrane</keyword>
<dbReference type="AlphaFoldDB" id="A0A8C0ZKY5"/>
<protein>
    <submittedName>
        <fullName evidence="2">Uncharacterized protein</fullName>
    </submittedName>
</protein>
<dbReference type="Ensembl" id="ENSCCET00000041311.1">
    <property type="protein sequence ID" value="ENSCCEP00000027953.1"/>
    <property type="gene ID" value="ENSCCEG00000024263.1"/>
</dbReference>
<keyword evidence="1" id="KW-0472">Membrane</keyword>
<evidence type="ECO:0000256" key="1">
    <source>
        <dbReference type="SAM" id="Phobius"/>
    </source>
</evidence>
<feature type="transmembrane region" description="Helical" evidence="1">
    <location>
        <begin position="30"/>
        <end position="51"/>
    </location>
</feature>
<evidence type="ECO:0000313" key="2">
    <source>
        <dbReference type="Ensembl" id="ENSCCEP00000027953.1"/>
    </source>
</evidence>
<reference evidence="2" key="2">
    <citation type="submission" date="2025-09" db="UniProtKB">
        <authorList>
            <consortium name="Ensembl"/>
        </authorList>
    </citation>
    <scope>IDENTIFICATION</scope>
</reference>
<proteinExistence type="predicted"/>
<keyword evidence="1" id="KW-1133">Transmembrane helix</keyword>
<sequence>AFFRDFFSLPAAHTDLFLLFVSPGDFSGQLLAYLSLGPIFIIVGFVTLIIFKRELHTVSPSLPSQPLLMTKVFSFVTWGSCIHTSFSLYKEQAEESHLSVREQQETLSTWTMLKGRSAFSDFSVTLVCFGHYLSRIIQGDV</sequence>
<accession>A0A8C0ZKY5</accession>
<reference evidence="2" key="1">
    <citation type="submission" date="2025-08" db="UniProtKB">
        <authorList>
            <consortium name="Ensembl"/>
        </authorList>
    </citation>
    <scope>IDENTIFICATION</scope>
</reference>
<keyword evidence="3" id="KW-1185">Reference proteome</keyword>
<name>A0A8C0ZKY5_CYACU</name>